<dbReference type="RefSeq" id="WP_346754445.1">
    <property type="nucleotide sequence ID" value="NZ_JAUJEA010000011.1"/>
</dbReference>
<dbReference type="Proteomes" id="UP001172082">
    <property type="component" value="Unassembled WGS sequence"/>
</dbReference>
<accession>A0ABT8KWU1</accession>
<dbReference type="EMBL" id="JAUJEA010000011">
    <property type="protein sequence ID" value="MDN5204422.1"/>
    <property type="molecule type" value="Genomic_DNA"/>
</dbReference>
<reference evidence="1" key="1">
    <citation type="submission" date="2023-06" db="EMBL/GenBank/DDBJ databases">
        <title>Genomic of Parafulvivirga corallium.</title>
        <authorList>
            <person name="Wang G."/>
        </authorList>
    </citation>
    <scope>NUCLEOTIDE SEQUENCE</scope>
    <source>
        <strain evidence="1">BMA10</strain>
    </source>
</reference>
<name>A0ABT8KWU1_9BACT</name>
<protein>
    <recommendedName>
        <fullName evidence="3">Lipoprotein</fullName>
    </recommendedName>
</protein>
<organism evidence="1 2">
    <name type="scientific">Splendidivirga corallicola</name>
    <dbReference type="NCBI Taxonomy" id="3051826"/>
    <lineage>
        <taxon>Bacteria</taxon>
        <taxon>Pseudomonadati</taxon>
        <taxon>Bacteroidota</taxon>
        <taxon>Cytophagia</taxon>
        <taxon>Cytophagales</taxon>
        <taxon>Splendidivirgaceae</taxon>
        <taxon>Splendidivirga</taxon>
    </lineage>
</organism>
<gene>
    <name evidence="1" type="ORF">QQ008_23720</name>
</gene>
<evidence type="ECO:0008006" key="3">
    <source>
        <dbReference type="Google" id="ProtNLM"/>
    </source>
</evidence>
<sequence length="300" mass="34127">MLVLLENLSVEHATINTHNYKLMRQYHLCILVGLLFLVAFSGCNSGQQQNHKEETVSDAIEISDDNPAMDGFNEVASDSKAIEIADEVMQAMGGRNNWDATRFIVWEFFGRRKLYWDKWTGNVRVESLTDDFKVLLNVHEMTGKVFRDSSEITQPDSLAKYVQIGKNIWINDSYWLVMPFKLKDSGVTLKYTREDTTQVGALSDVLTLTFEEVGVTPQNKYEVFVDKNSRLITQWSFFSNANDDSARFVTPWADYNKYGSIMLSGNRGRGSLNGITVLDSMPESVFSSFEAVDMNSLKRL</sequence>
<evidence type="ECO:0000313" key="1">
    <source>
        <dbReference type="EMBL" id="MDN5204422.1"/>
    </source>
</evidence>
<evidence type="ECO:0000313" key="2">
    <source>
        <dbReference type="Proteomes" id="UP001172082"/>
    </source>
</evidence>
<comment type="caution">
    <text evidence="1">The sequence shown here is derived from an EMBL/GenBank/DDBJ whole genome shotgun (WGS) entry which is preliminary data.</text>
</comment>
<proteinExistence type="predicted"/>
<keyword evidence="2" id="KW-1185">Reference proteome</keyword>